<feature type="domain" description="ABM" evidence="1">
    <location>
        <begin position="2"/>
        <end position="96"/>
    </location>
</feature>
<dbReference type="OrthoDB" id="9798157at2"/>
<name>A0A399F5M8_9DEIN</name>
<evidence type="ECO:0000259" key="1">
    <source>
        <dbReference type="PROSITE" id="PS51725"/>
    </source>
</evidence>
<keyword evidence="3" id="KW-1185">Reference proteome</keyword>
<dbReference type="InterPro" id="IPR007138">
    <property type="entry name" value="ABM_dom"/>
</dbReference>
<sequence>MVLESAYPSVKPGQGPEFEAAFGRASSPIASTPGYRRHRLHRALEDPSLYLLLVERDTLEAHTAGSRQSPRYQDWEKLLHRFYEPFPTVWHPTPVYP</sequence>
<comment type="caution">
    <text evidence="2">The sequence shown here is derived from an EMBL/GenBank/DDBJ whole genome shotgun (WGS) entry which is preliminary data.</text>
</comment>
<dbReference type="GO" id="GO:0004497">
    <property type="term" value="F:monooxygenase activity"/>
    <property type="evidence" value="ECO:0007669"/>
    <property type="project" value="UniProtKB-KW"/>
</dbReference>
<protein>
    <submittedName>
        <fullName evidence="2">Antibiotic biosynthesis monooxygenase</fullName>
    </submittedName>
</protein>
<accession>A0A399F5M8</accession>
<keyword evidence="2" id="KW-0503">Monooxygenase</keyword>
<dbReference type="InterPro" id="IPR011008">
    <property type="entry name" value="Dimeric_a/b-barrel"/>
</dbReference>
<dbReference type="Pfam" id="PF03992">
    <property type="entry name" value="ABM"/>
    <property type="match status" value="1"/>
</dbReference>
<proteinExistence type="predicted"/>
<gene>
    <name evidence="2" type="ORF">Mterra_00034</name>
</gene>
<evidence type="ECO:0000313" key="2">
    <source>
        <dbReference type="EMBL" id="RIH90956.1"/>
    </source>
</evidence>
<dbReference type="RefSeq" id="WP_119313320.1">
    <property type="nucleotide sequence ID" value="NZ_QXDL01000001.1"/>
</dbReference>
<dbReference type="SUPFAM" id="SSF54909">
    <property type="entry name" value="Dimeric alpha+beta barrel"/>
    <property type="match status" value="1"/>
</dbReference>
<evidence type="ECO:0000313" key="3">
    <source>
        <dbReference type="Proteomes" id="UP000265715"/>
    </source>
</evidence>
<dbReference type="AlphaFoldDB" id="A0A399F5M8"/>
<keyword evidence="2" id="KW-0560">Oxidoreductase</keyword>
<reference evidence="2 3" key="1">
    <citation type="submission" date="2018-08" db="EMBL/GenBank/DDBJ databases">
        <title>Meiothermus terrae DSM 26712 genome sequencing project.</title>
        <authorList>
            <person name="Da Costa M.S."/>
            <person name="Albuquerque L."/>
            <person name="Raposo P."/>
            <person name="Froufe H.J.C."/>
            <person name="Barroso C.S."/>
            <person name="Egas C."/>
        </authorList>
    </citation>
    <scope>NUCLEOTIDE SEQUENCE [LARGE SCALE GENOMIC DNA]</scope>
    <source>
        <strain evidence="2 3">DSM 26712</strain>
    </source>
</reference>
<dbReference type="PROSITE" id="PS51725">
    <property type="entry name" value="ABM"/>
    <property type="match status" value="1"/>
</dbReference>
<dbReference type="EMBL" id="QXDL01000001">
    <property type="protein sequence ID" value="RIH90956.1"/>
    <property type="molecule type" value="Genomic_DNA"/>
</dbReference>
<organism evidence="2 3">
    <name type="scientific">Calidithermus terrae</name>
    <dbReference type="NCBI Taxonomy" id="1408545"/>
    <lineage>
        <taxon>Bacteria</taxon>
        <taxon>Thermotogati</taxon>
        <taxon>Deinococcota</taxon>
        <taxon>Deinococci</taxon>
        <taxon>Thermales</taxon>
        <taxon>Thermaceae</taxon>
        <taxon>Calidithermus</taxon>
    </lineage>
</organism>
<dbReference type="Proteomes" id="UP000265715">
    <property type="component" value="Unassembled WGS sequence"/>
</dbReference>
<dbReference type="Gene3D" id="3.30.70.100">
    <property type="match status" value="1"/>
</dbReference>